<proteinExistence type="predicted"/>
<comment type="caution">
    <text evidence="2">The sequence shown here is derived from an EMBL/GenBank/DDBJ whole genome shotgun (WGS) entry which is preliminary data.</text>
</comment>
<feature type="domain" description="DUF6538" evidence="1">
    <location>
        <begin position="13"/>
        <end position="49"/>
    </location>
</feature>
<evidence type="ECO:0000313" key="3">
    <source>
        <dbReference type="Proteomes" id="UP001171122"/>
    </source>
</evidence>
<keyword evidence="3" id="KW-1185">Reference proteome</keyword>
<protein>
    <recommendedName>
        <fullName evidence="1">DUF6538 domain-containing protein</fullName>
    </recommendedName>
</protein>
<dbReference type="AlphaFoldDB" id="A0AAW7BAX2"/>
<evidence type="ECO:0000259" key="1">
    <source>
        <dbReference type="Pfam" id="PF20172"/>
    </source>
</evidence>
<name>A0AAW7BAX2_9HYPH</name>
<evidence type="ECO:0000313" key="2">
    <source>
        <dbReference type="EMBL" id="MDL2332999.1"/>
    </source>
</evidence>
<dbReference type="InterPro" id="IPR046668">
    <property type="entry name" value="DUF6538"/>
</dbReference>
<dbReference type="Pfam" id="PF20172">
    <property type="entry name" value="DUF6538"/>
    <property type="match status" value="1"/>
</dbReference>
<organism evidence="2 3">
    <name type="scientific">Brucella inopinata</name>
    <dbReference type="NCBI Taxonomy" id="1218315"/>
    <lineage>
        <taxon>Bacteria</taxon>
        <taxon>Pseudomonadati</taxon>
        <taxon>Pseudomonadota</taxon>
        <taxon>Alphaproteobacteria</taxon>
        <taxon>Hyphomicrobiales</taxon>
        <taxon>Brucellaceae</taxon>
        <taxon>Brucella/Ochrobactrum group</taxon>
        <taxon>Brucella</taxon>
    </lineage>
</organism>
<dbReference type="EMBL" id="JARQXC010000010">
    <property type="protein sequence ID" value="MDL2332999.1"/>
    <property type="molecule type" value="Genomic_DNA"/>
</dbReference>
<reference evidence="2" key="1">
    <citation type="journal article" date="2023" name="Front. Microbiol.">
        <title>Isolation of Brucella inopinata from a White's tree frog (Litoria caerulea): pose exotic frogs a potential risk to human health?</title>
        <authorList>
            <person name="Scholz H.C."/>
            <person name="Heckers K.O."/>
            <person name="Appelt S."/>
            <person name="Geier-Doemling D."/>
            <person name="Schlegel P."/>
            <person name="Wattam A.R."/>
        </authorList>
    </citation>
    <scope>NUCLEOTIDE SEQUENCE</scope>
    <source>
        <strain evidence="2">FO700662</strain>
    </source>
</reference>
<dbReference type="RefSeq" id="WP_134789857.1">
    <property type="nucleotide sequence ID" value="NZ_JARQXC010000010.1"/>
</dbReference>
<gene>
    <name evidence="2" type="ORF">P8A28_08635</name>
</gene>
<dbReference type="Proteomes" id="UP001171122">
    <property type="component" value="Unassembled WGS sequence"/>
</dbReference>
<sequence>MGLTLKYVQKTAAGTFRYHRRVPDDLRTFVGKRELTEFLGTTERQVGVRYVKIHGKFEKILKDALLKSKGATNVPKSDLSCRL</sequence>
<accession>A0AAW7BAX2</accession>